<dbReference type="InterPro" id="IPR027417">
    <property type="entry name" value="P-loop_NTPase"/>
</dbReference>
<dbReference type="AlphaFoldDB" id="A0A401VXD1"/>
<gene>
    <name evidence="1" type="ORF">GKJPGBOP_01362</name>
</gene>
<accession>A0A401VXD1</accession>
<proteinExistence type="predicted"/>
<dbReference type="RefSeq" id="WP_125052800.1">
    <property type="nucleotide sequence ID" value="NZ_BHZD01000001.1"/>
</dbReference>
<sequence length="233" mass="25431">MRRPPSGTPFGPAARTTTAAAGRLSHVRWIAGGTGAGKSTLAIILARRHGAVIYRGDLAQHTWLPRCTPRQHPHFHAARDEPPGSLWDSRSPDEACGFAQRVVAETFAFEVEDLLAMPADRPVLVDWFGNLPSQLAPLLTRPDQAVFLLPTPEFRMAALRARRNVPVRSLVSWGSRAPESTLAKRLARDELWDAEVRRQAAAHGNTVITMDGDRPAGELADEVAARFRLGTAA</sequence>
<keyword evidence="2" id="KW-1185">Reference proteome</keyword>
<evidence type="ECO:0000313" key="2">
    <source>
        <dbReference type="Proteomes" id="UP000286746"/>
    </source>
</evidence>
<comment type="caution">
    <text evidence="1">The sequence shown here is derived from an EMBL/GenBank/DDBJ whole genome shotgun (WGS) entry which is preliminary data.</text>
</comment>
<dbReference type="Proteomes" id="UP000286746">
    <property type="component" value="Unassembled WGS sequence"/>
</dbReference>
<reference evidence="1 2" key="1">
    <citation type="submission" date="2018-11" db="EMBL/GenBank/DDBJ databases">
        <title>Whole genome sequence of Streptomyces paromomycinus NBRC 15454(T).</title>
        <authorList>
            <person name="Komaki H."/>
            <person name="Tamura T."/>
        </authorList>
    </citation>
    <scope>NUCLEOTIDE SEQUENCE [LARGE SCALE GENOMIC DNA]</scope>
    <source>
        <strain evidence="1 2">NBRC 15454</strain>
    </source>
</reference>
<organism evidence="1 2">
    <name type="scientific">Streptomyces paromomycinus</name>
    <name type="common">Streptomyces rimosus subsp. paromomycinus</name>
    <dbReference type="NCBI Taxonomy" id="92743"/>
    <lineage>
        <taxon>Bacteria</taxon>
        <taxon>Bacillati</taxon>
        <taxon>Actinomycetota</taxon>
        <taxon>Actinomycetes</taxon>
        <taxon>Kitasatosporales</taxon>
        <taxon>Streptomycetaceae</taxon>
        <taxon>Streptomyces</taxon>
    </lineage>
</organism>
<protein>
    <submittedName>
        <fullName evidence="1">Uncharacterized protein</fullName>
    </submittedName>
</protein>
<dbReference type="EMBL" id="BHZD01000001">
    <property type="protein sequence ID" value="GCD41705.1"/>
    <property type="molecule type" value="Genomic_DNA"/>
</dbReference>
<name>A0A401VXD1_STREY</name>
<evidence type="ECO:0000313" key="1">
    <source>
        <dbReference type="EMBL" id="GCD41705.1"/>
    </source>
</evidence>
<dbReference type="Gene3D" id="3.40.50.300">
    <property type="entry name" value="P-loop containing nucleotide triphosphate hydrolases"/>
    <property type="match status" value="1"/>
</dbReference>
<dbReference type="SUPFAM" id="SSF52540">
    <property type="entry name" value="P-loop containing nucleoside triphosphate hydrolases"/>
    <property type="match status" value="1"/>
</dbReference>